<dbReference type="Proteomes" id="UP000786811">
    <property type="component" value="Unassembled WGS sequence"/>
</dbReference>
<reference evidence="2" key="1">
    <citation type="submission" date="2021-04" db="EMBL/GenBank/DDBJ databases">
        <authorList>
            <person name="Chebbi M.A.C M."/>
        </authorList>
    </citation>
    <scope>NUCLEOTIDE SEQUENCE</scope>
</reference>
<gene>
    <name evidence="2" type="ORF">HICCMSTLAB_LOCUS9729</name>
</gene>
<feature type="compositionally biased region" description="Polar residues" evidence="1">
    <location>
        <begin position="19"/>
        <end position="31"/>
    </location>
</feature>
<proteinExistence type="predicted"/>
<protein>
    <submittedName>
        <fullName evidence="2">Similar to ORF1: Nucleic-acid-binding protein from transposon X-element (Drosophila melanogaster)</fullName>
    </submittedName>
</protein>
<evidence type="ECO:0000313" key="3">
    <source>
        <dbReference type="Proteomes" id="UP000786811"/>
    </source>
</evidence>
<feature type="region of interest" description="Disordered" evidence="1">
    <location>
        <begin position="125"/>
        <end position="171"/>
    </location>
</feature>
<dbReference type="EMBL" id="CAJNRD030001122">
    <property type="protein sequence ID" value="CAG5100656.1"/>
    <property type="molecule type" value="Genomic_DNA"/>
</dbReference>
<dbReference type="GO" id="GO:0008270">
    <property type="term" value="F:zinc ion binding"/>
    <property type="evidence" value="ECO:0007669"/>
    <property type="project" value="InterPro"/>
</dbReference>
<dbReference type="SUPFAM" id="SSF57756">
    <property type="entry name" value="Retrovirus zinc finger-like domains"/>
    <property type="match status" value="1"/>
</dbReference>
<evidence type="ECO:0000256" key="1">
    <source>
        <dbReference type="SAM" id="MobiDB-lite"/>
    </source>
</evidence>
<feature type="compositionally biased region" description="Low complexity" evidence="1">
    <location>
        <begin position="144"/>
        <end position="158"/>
    </location>
</feature>
<evidence type="ECO:0000313" key="2">
    <source>
        <dbReference type="EMBL" id="CAG5100656.1"/>
    </source>
</evidence>
<comment type="caution">
    <text evidence="2">The sequence shown here is derived from an EMBL/GenBank/DDBJ whole genome shotgun (WGS) entry which is preliminary data.</text>
</comment>
<dbReference type="OrthoDB" id="7617229at2759"/>
<accession>A0A8J2MWD4</accession>
<name>A0A8J2MWD4_COTCN</name>
<dbReference type="GO" id="GO:0003676">
    <property type="term" value="F:nucleic acid binding"/>
    <property type="evidence" value="ECO:0007669"/>
    <property type="project" value="InterPro"/>
</dbReference>
<feature type="region of interest" description="Disordered" evidence="1">
    <location>
        <begin position="1"/>
        <end position="31"/>
    </location>
</feature>
<feature type="region of interest" description="Disordered" evidence="1">
    <location>
        <begin position="44"/>
        <end position="73"/>
    </location>
</feature>
<dbReference type="InterPro" id="IPR036875">
    <property type="entry name" value="Znf_CCHC_sf"/>
</dbReference>
<dbReference type="AlphaFoldDB" id="A0A8J2MWD4"/>
<keyword evidence="3" id="KW-1185">Reference proteome</keyword>
<sequence length="527" mass="60663">MAASSSLKRKAHAELVAPTQKSTGRSQMSKNSFTLEEAFKAWEKKQKNDSKNHNKVPPNLKFAGRRNHHSTVDNEGFIEPRKSVKITSANNSEMATPTTSNQYQPTWLHWLNQRLVFYITLKKKKKSTSQRQNNDENDQTPEAQKTNETSQQSTETQNAKSYRPPPIDVQGEKVSVTINTLRSINLDQETFIITMSKGLHSVQARNQTTYETIKATLKIKNIQFYTFPPRAEKLKSLLLKGMSEDITTDQVLKDLTEKNIRFVEFKKVTELKFKRDDVPKRHLIVQVTQTSGLKELFKIRQVLNLKARWERLRRNKVLQCIKCQRLGHTAANCEIDYRCVKCGNSHLPKQCPLNGETTRANFKCANCGQPGHPANYAGCKFIKFQKILKNEAHTQKSESLERKIELINRRINPQNSYANAMTSQRDSFPPLYSRNQTNISTFQGDPLPPPPVNTTSQTYRLQPQYHQQQTQQTNNSEPQQNWATKITNEISELTNAIKEMSVNLNRSITTNSRKINFLFAYLNLQYE</sequence>
<organism evidence="2 3">
    <name type="scientific">Cotesia congregata</name>
    <name type="common">Parasitoid wasp</name>
    <name type="synonym">Apanteles congregatus</name>
    <dbReference type="NCBI Taxonomy" id="51543"/>
    <lineage>
        <taxon>Eukaryota</taxon>
        <taxon>Metazoa</taxon>
        <taxon>Ecdysozoa</taxon>
        <taxon>Arthropoda</taxon>
        <taxon>Hexapoda</taxon>
        <taxon>Insecta</taxon>
        <taxon>Pterygota</taxon>
        <taxon>Neoptera</taxon>
        <taxon>Endopterygota</taxon>
        <taxon>Hymenoptera</taxon>
        <taxon>Apocrita</taxon>
        <taxon>Ichneumonoidea</taxon>
        <taxon>Braconidae</taxon>
        <taxon>Microgastrinae</taxon>
        <taxon>Cotesia</taxon>
    </lineage>
</organism>